<proteinExistence type="predicted"/>
<dbReference type="EMBL" id="DYDO01000003">
    <property type="protein sequence ID" value="DBA28471.1"/>
    <property type="molecule type" value="Genomic_DNA"/>
</dbReference>
<keyword evidence="3" id="KW-1185">Reference proteome</keyword>
<name>A0AAV3AB40_PYXAD</name>
<keyword evidence="1" id="KW-0812">Transmembrane</keyword>
<evidence type="ECO:0000313" key="2">
    <source>
        <dbReference type="EMBL" id="DBA28471.1"/>
    </source>
</evidence>
<sequence>MHLVDKSGIMAYQQHTSCIFVVHVCTFLAQFLVQSGTVHEQIGFWKAFCVYTVCYFEYDLTSVLIMICYLLLIMTQLGSQILLQVYHLPLSSASVHYLP</sequence>
<accession>A0AAV3AB40</accession>
<keyword evidence="1" id="KW-0472">Membrane</keyword>
<organism evidence="2 3">
    <name type="scientific">Pyxicephalus adspersus</name>
    <name type="common">African bullfrog</name>
    <dbReference type="NCBI Taxonomy" id="30357"/>
    <lineage>
        <taxon>Eukaryota</taxon>
        <taxon>Metazoa</taxon>
        <taxon>Chordata</taxon>
        <taxon>Craniata</taxon>
        <taxon>Vertebrata</taxon>
        <taxon>Euteleostomi</taxon>
        <taxon>Amphibia</taxon>
        <taxon>Batrachia</taxon>
        <taxon>Anura</taxon>
        <taxon>Neobatrachia</taxon>
        <taxon>Ranoidea</taxon>
        <taxon>Pyxicephalidae</taxon>
        <taxon>Pyxicephalinae</taxon>
        <taxon>Pyxicephalus</taxon>
    </lineage>
</organism>
<evidence type="ECO:0000313" key="3">
    <source>
        <dbReference type="Proteomes" id="UP001181693"/>
    </source>
</evidence>
<keyword evidence="1" id="KW-1133">Transmembrane helix</keyword>
<protein>
    <submittedName>
        <fullName evidence="2">Uncharacterized protein</fullName>
    </submittedName>
</protein>
<feature type="transmembrane region" description="Helical" evidence="1">
    <location>
        <begin position="45"/>
        <end position="72"/>
    </location>
</feature>
<dbReference type="AlphaFoldDB" id="A0AAV3AB40"/>
<reference evidence="2" key="1">
    <citation type="thesis" date="2020" institute="ProQuest LLC" country="789 East Eisenhower Parkway, Ann Arbor, MI, USA">
        <title>Comparative Genomics and Chromosome Evolution.</title>
        <authorList>
            <person name="Mudd A.B."/>
        </authorList>
    </citation>
    <scope>NUCLEOTIDE SEQUENCE</scope>
    <source>
        <strain evidence="2">1538</strain>
        <tissue evidence="2">Blood</tissue>
    </source>
</reference>
<dbReference type="Proteomes" id="UP001181693">
    <property type="component" value="Unassembled WGS sequence"/>
</dbReference>
<comment type="caution">
    <text evidence="2">The sequence shown here is derived from an EMBL/GenBank/DDBJ whole genome shotgun (WGS) entry which is preliminary data.</text>
</comment>
<gene>
    <name evidence="2" type="ORF">GDO54_008828</name>
</gene>
<evidence type="ECO:0000256" key="1">
    <source>
        <dbReference type="SAM" id="Phobius"/>
    </source>
</evidence>